<comment type="caution">
    <text evidence="2">The sequence shown here is derived from an EMBL/GenBank/DDBJ whole genome shotgun (WGS) entry which is preliminary data.</text>
</comment>
<protein>
    <submittedName>
        <fullName evidence="2">Uncharacterized protein</fullName>
    </submittedName>
</protein>
<dbReference type="EMBL" id="VXMH01000051">
    <property type="protein sequence ID" value="MYC95281.1"/>
    <property type="molecule type" value="Genomic_DNA"/>
</dbReference>
<accession>A0A6B1D5U2</accession>
<keyword evidence="1" id="KW-1133">Transmembrane helix</keyword>
<sequence>MGWSKRLGKDNRGSRPRCVLLVDGGRDEVAARLTRIVGVDDVTITGDDIWQPRGKPVQKLDGSWDATPAEEVELDKPNDLLPSAISECLSGWWLAVSENNPRTPNWDIASTCAVRGAKGLLLVEAKAHWNELARSSEGKRLQKPASDGTLKNHEKIGEAIEEAAIGLRAATGGSWRIARDSHYQLSNRFAWSWKLASLGIPVVLVYLGFLYATDIAKGGDLFHSEEHWERVVKGHCEGVVDSGCWGRWLDVDGVPMLPLIRALNLPFRSCGD</sequence>
<evidence type="ECO:0000256" key="1">
    <source>
        <dbReference type="SAM" id="Phobius"/>
    </source>
</evidence>
<evidence type="ECO:0000313" key="2">
    <source>
        <dbReference type="EMBL" id="MYC95281.1"/>
    </source>
</evidence>
<name>A0A6B1D5U2_9CHLR</name>
<proteinExistence type="predicted"/>
<dbReference type="AlphaFoldDB" id="A0A6B1D5U2"/>
<keyword evidence="1" id="KW-0472">Membrane</keyword>
<feature type="transmembrane region" description="Helical" evidence="1">
    <location>
        <begin position="191"/>
        <end position="212"/>
    </location>
</feature>
<reference evidence="2" key="1">
    <citation type="submission" date="2019-09" db="EMBL/GenBank/DDBJ databases">
        <title>Characterisation of the sponge microbiome using genome-centric metagenomics.</title>
        <authorList>
            <person name="Engelberts J.P."/>
            <person name="Robbins S.J."/>
            <person name="De Goeij J.M."/>
            <person name="Aranda M."/>
            <person name="Bell S.C."/>
            <person name="Webster N.S."/>
        </authorList>
    </citation>
    <scope>NUCLEOTIDE SEQUENCE</scope>
    <source>
        <strain evidence="2">SB0661_bin_32</strain>
    </source>
</reference>
<gene>
    <name evidence="2" type="ORF">F4X14_09940</name>
</gene>
<organism evidence="2">
    <name type="scientific">Caldilineaceae bacterium SB0661_bin_32</name>
    <dbReference type="NCBI Taxonomy" id="2605255"/>
    <lineage>
        <taxon>Bacteria</taxon>
        <taxon>Bacillati</taxon>
        <taxon>Chloroflexota</taxon>
        <taxon>Caldilineae</taxon>
        <taxon>Caldilineales</taxon>
        <taxon>Caldilineaceae</taxon>
    </lineage>
</organism>
<keyword evidence="1" id="KW-0812">Transmembrane</keyword>